<dbReference type="CDD" id="cd06257">
    <property type="entry name" value="DnaJ"/>
    <property type="match status" value="1"/>
</dbReference>
<feature type="region of interest" description="Disordered" evidence="1">
    <location>
        <begin position="35"/>
        <end position="82"/>
    </location>
</feature>
<dbReference type="Proteomes" id="UP001341281">
    <property type="component" value="Chromosome 10"/>
</dbReference>
<accession>A0AAQ3XGJ4</accession>
<dbReference type="EMBL" id="CP144754">
    <property type="protein sequence ID" value="WVZ95727.1"/>
    <property type="molecule type" value="Genomic_DNA"/>
</dbReference>
<dbReference type="InterPro" id="IPR036869">
    <property type="entry name" value="J_dom_sf"/>
</dbReference>
<dbReference type="PANTHER" id="PTHR45376">
    <property type="entry name" value="CHAPERONE DNAJ-DOMAIN SUPERFAMILY PROTEIN-RELATED"/>
    <property type="match status" value="1"/>
</dbReference>
<name>A0AAQ3XGJ4_PASNO</name>
<gene>
    <name evidence="3" type="ORF">U9M48_041456</name>
</gene>
<dbReference type="PRINTS" id="PR00625">
    <property type="entry name" value="JDOMAIN"/>
</dbReference>
<feature type="region of interest" description="Disordered" evidence="1">
    <location>
        <begin position="265"/>
        <end position="314"/>
    </location>
</feature>
<dbReference type="InterPro" id="IPR001623">
    <property type="entry name" value="DnaJ_domain"/>
</dbReference>
<feature type="compositionally biased region" description="Basic and acidic residues" evidence="1">
    <location>
        <begin position="352"/>
        <end position="367"/>
    </location>
</feature>
<dbReference type="Gene3D" id="1.10.287.110">
    <property type="entry name" value="DnaJ domain"/>
    <property type="match status" value="1"/>
</dbReference>
<evidence type="ECO:0000313" key="4">
    <source>
        <dbReference type="Proteomes" id="UP001341281"/>
    </source>
</evidence>
<dbReference type="SMART" id="SM00271">
    <property type="entry name" value="DnaJ"/>
    <property type="match status" value="1"/>
</dbReference>
<organism evidence="3 4">
    <name type="scientific">Paspalum notatum var. saurae</name>
    <dbReference type="NCBI Taxonomy" id="547442"/>
    <lineage>
        <taxon>Eukaryota</taxon>
        <taxon>Viridiplantae</taxon>
        <taxon>Streptophyta</taxon>
        <taxon>Embryophyta</taxon>
        <taxon>Tracheophyta</taxon>
        <taxon>Spermatophyta</taxon>
        <taxon>Magnoliopsida</taxon>
        <taxon>Liliopsida</taxon>
        <taxon>Poales</taxon>
        <taxon>Poaceae</taxon>
        <taxon>PACMAD clade</taxon>
        <taxon>Panicoideae</taxon>
        <taxon>Andropogonodae</taxon>
        <taxon>Paspaleae</taxon>
        <taxon>Paspalinae</taxon>
        <taxon>Paspalum</taxon>
    </lineage>
</organism>
<evidence type="ECO:0000259" key="2">
    <source>
        <dbReference type="PROSITE" id="PS50076"/>
    </source>
</evidence>
<reference evidence="3 4" key="1">
    <citation type="submission" date="2024-02" db="EMBL/GenBank/DDBJ databases">
        <title>High-quality chromosome-scale genome assembly of Pensacola bahiagrass (Paspalum notatum Flugge var. saurae).</title>
        <authorList>
            <person name="Vega J.M."/>
            <person name="Podio M."/>
            <person name="Orjuela J."/>
            <person name="Siena L.A."/>
            <person name="Pessino S.C."/>
            <person name="Combes M.C."/>
            <person name="Mariac C."/>
            <person name="Albertini E."/>
            <person name="Pupilli F."/>
            <person name="Ortiz J.P.A."/>
            <person name="Leblanc O."/>
        </authorList>
    </citation>
    <scope>NUCLEOTIDE SEQUENCE [LARGE SCALE GENOMIC DNA]</scope>
    <source>
        <strain evidence="3">R1</strain>
        <tissue evidence="3">Leaf</tissue>
    </source>
</reference>
<dbReference type="GO" id="GO:0005783">
    <property type="term" value="C:endoplasmic reticulum"/>
    <property type="evidence" value="ECO:0007669"/>
    <property type="project" value="UniProtKB-ARBA"/>
</dbReference>
<dbReference type="SUPFAM" id="SSF46565">
    <property type="entry name" value="Chaperone J-domain"/>
    <property type="match status" value="1"/>
</dbReference>
<sequence>MPCHLIYVDWAPHVSLCIFFPLLYLSLLASRSSPLPPSRGAARSSAPPLPPSSFAWRTRRRPRSLPPPSPCGALSQRPPGTEHRCVADAAEVAALERAARNGLVRRDHGLASILPTGPPPPPRGGGLRRIRTGAPGTSGTRRAVDVAPAPAACFFFLPSSSGSAARIRKAESGRKGRGGGLEDVALQLRMRRTRSGRAELELGSAVAKERWEAMRRAAAAARWGAAVWAASSFHSSAAALSKSTPRIRFSVRAKRGDAKSALKNLLLNGTPYQESSNKQMRKQKGSGRSKVQGSSPGKSPYGKNKGGKNWKGFDDDECTDTPYGTFGGKRSFTWYWPGENDDLGSSPSGFQWRDESQSAKSREKFWNESDIDEEEELGHDDLRSFRASLGLPDLGPLQLDQIKAAFRASALKWHPDKHQGPSQGQAEEKFRRCVEAYNALSRAFKSSD</sequence>
<feature type="region of interest" description="Disordered" evidence="1">
    <location>
        <begin position="345"/>
        <end position="373"/>
    </location>
</feature>
<proteinExistence type="predicted"/>
<feature type="compositionally biased region" description="Low complexity" evidence="1">
    <location>
        <begin position="35"/>
        <end position="46"/>
    </location>
</feature>
<dbReference type="PROSITE" id="PS50076">
    <property type="entry name" value="DNAJ_2"/>
    <property type="match status" value="1"/>
</dbReference>
<dbReference type="PANTHER" id="PTHR45376:SF5">
    <property type="entry name" value="CHAPERONE DNAJ-DOMAIN SUPERFAMILY PROTEIN"/>
    <property type="match status" value="1"/>
</dbReference>
<protein>
    <recommendedName>
        <fullName evidence="2">J domain-containing protein</fullName>
    </recommendedName>
</protein>
<keyword evidence="4" id="KW-1185">Reference proteome</keyword>
<dbReference type="Pfam" id="PF00226">
    <property type="entry name" value="DnaJ"/>
    <property type="match status" value="1"/>
</dbReference>
<dbReference type="AlphaFoldDB" id="A0AAQ3XGJ4"/>
<evidence type="ECO:0000256" key="1">
    <source>
        <dbReference type="SAM" id="MobiDB-lite"/>
    </source>
</evidence>
<feature type="domain" description="J" evidence="2">
    <location>
        <begin position="384"/>
        <end position="448"/>
    </location>
</feature>
<evidence type="ECO:0000313" key="3">
    <source>
        <dbReference type="EMBL" id="WVZ95727.1"/>
    </source>
</evidence>